<dbReference type="SMART" id="SM00181">
    <property type="entry name" value="EGF"/>
    <property type="match status" value="4"/>
</dbReference>
<keyword evidence="7" id="KW-0493">Microtubule</keyword>
<keyword evidence="25" id="KW-1185">Reference proteome</keyword>
<feature type="domain" description="Laminin EGF-like" evidence="23">
    <location>
        <begin position="326"/>
        <end position="379"/>
    </location>
</feature>
<evidence type="ECO:0000256" key="14">
    <source>
        <dbReference type="ARBA" id="ARBA00023134"/>
    </source>
</evidence>
<dbReference type="STRING" id="240159.A0A4U5ULM8"/>
<name>A0A4U5ULM8_COLLU</name>
<dbReference type="GO" id="GO:0007017">
    <property type="term" value="P:microtubule-based process"/>
    <property type="evidence" value="ECO:0007669"/>
    <property type="project" value="InterPro"/>
</dbReference>
<dbReference type="SUPFAM" id="SSF55307">
    <property type="entry name" value="Tubulin C-terminal domain-like"/>
    <property type="match status" value="1"/>
</dbReference>
<keyword evidence="6" id="KW-0272">Extracellular matrix</keyword>
<keyword evidence="11" id="KW-0084">Basement membrane</keyword>
<keyword evidence="17" id="KW-0206">Cytoskeleton</keyword>
<dbReference type="PROSITE" id="PS00227">
    <property type="entry name" value="TUBULIN"/>
    <property type="match status" value="1"/>
</dbReference>
<dbReference type="Pfam" id="PF06008">
    <property type="entry name" value="Laminin_I"/>
    <property type="match status" value="1"/>
</dbReference>
<feature type="domain" description="Laminin G" evidence="22">
    <location>
        <begin position="1258"/>
        <end position="1435"/>
    </location>
</feature>
<dbReference type="GO" id="GO:0030334">
    <property type="term" value="P:regulation of cell migration"/>
    <property type="evidence" value="ECO:0007669"/>
    <property type="project" value="InterPro"/>
</dbReference>
<dbReference type="PROSITE" id="PS50027">
    <property type="entry name" value="EGF_LAM_2"/>
    <property type="match status" value="3"/>
</dbReference>
<evidence type="ECO:0000256" key="7">
    <source>
        <dbReference type="ARBA" id="ARBA00022701"/>
    </source>
</evidence>
<dbReference type="InterPro" id="IPR008280">
    <property type="entry name" value="Tub_FtsZ_C"/>
</dbReference>
<comment type="caution">
    <text evidence="19">Lacks conserved residue(s) required for the propagation of feature annotation.</text>
</comment>
<evidence type="ECO:0000256" key="10">
    <source>
        <dbReference type="ARBA" id="ARBA00022741"/>
    </source>
</evidence>
<dbReference type="InterPro" id="IPR010307">
    <property type="entry name" value="Laminin_dom_II"/>
</dbReference>
<evidence type="ECO:0000256" key="5">
    <source>
        <dbReference type="ARBA" id="ARBA00022525"/>
    </source>
</evidence>
<dbReference type="CDD" id="cd00110">
    <property type="entry name" value="LamG"/>
    <property type="match status" value="5"/>
</dbReference>
<dbReference type="SUPFAM" id="SSF57196">
    <property type="entry name" value="EGF/Laminin"/>
    <property type="match status" value="4"/>
</dbReference>
<evidence type="ECO:0000256" key="18">
    <source>
        <dbReference type="ARBA" id="ARBA00023292"/>
    </source>
</evidence>
<feature type="domain" description="Laminin EGF-like" evidence="23">
    <location>
        <begin position="427"/>
        <end position="473"/>
    </location>
</feature>
<organism evidence="24 25">
    <name type="scientific">Collichthys lucidus</name>
    <name type="common">Big head croaker</name>
    <name type="synonym">Sciaena lucida</name>
    <dbReference type="NCBI Taxonomy" id="240159"/>
    <lineage>
        <taxon>Eukaryota</taxon>
        <taxon>Metazoa</taxon>
        <taxon>Chordata</taxon>
        <taxon>Craniata</taxon>
        <taxon>Vertebrata</taxon>
        <taxon>Euteleostomi</taxon>
        <taxon>Actinopterygii</taxon>
        <taxon>Neopterygii</taxon>
        <taxon>Teleostei</taxon>
        <taxon>Neoteleostei</taxon>
        <taxon>Acanthomorphata</taxon>
        <taxon>Eupercaria</taxon>
        <taxon>Sciaenidae</taxon>
        <taxon>Collichthys</taxon>
    </lineage>
</organism>
<keyword evidence="12" id="KW-0130">Cell adhesion</keyword>
<reference evidence="24 25" key="1">
    <citation type="submission" date="2019-01" db="EMBL/GenBank/DDBJ databases">
        <title>Genome Assembly of Collichthys lucidus.</title>
        <authorList>
            <person name="Cai M."/>
            <person name="Xiao S."/>
        </authorList>
    </citation>
    <scope>NUCLEOTIDE SEQUENCE [LARGE SCALE GENOMIC DNA]</scope>
    <source>
        <strain evidence="24">JT15FE1705JMU</strain>
        <tissue evidence="24">Muscle</tissue>
    </source>
</reference>
<dbReference type="CDD" id="cd02190">
    <property type="entry name" value="epsilon_tubulin"/>
    <property type="match status" value="1"/>
</dbReference>
<keyword evidence="14" id="KW-0342">GTP-binding</keyword>
<feature type="region of interest" description="Disordered" evidence="21">
    <location>
        <begin position="1590"/>
        <end position="1615"/>
    </location>
</feature>
<protein>
    <submittedName>
        <fullName evidence="24">Laminin subunit alpha-4</fullName>
    </submittedName>
</protein>
<keyword evidence="16" id="KW-0325">Glycoprotein</keyword>
<evidence type="ECO:0000313" key="25">
    <source>
        <dbReference type="Proteomes" id="UP000298787"/>
    </source>
</evidence>
<keyword evidence="8" id="KW-0732">Signal</keyword>
<evidence type="ECO:0000256" key="16">
    <source>
        <dbReference type="ARBA" id="ARBA00023180"/>
    </source>
</evidence>
<dbReference type="PRINTS" id="PR00011">
    <property type="entry name" value="EGFLAMININ"/>
</dbReference>
<feature type="domain" description="Laminin G" evidence="22">
    <location>
        <begin position="1047"/>
        <end position="1246"/>
    </location>
</feature>
<dbReference type="Gene3D" id="2.10.25.10">
    <property type="entry name" value="Laminin"/>
    <property type="match status" value="5"/>
</dbReference>
<feature type="domain" description="Laminin G" evidence="22">
    <location>
        <begin position="1826"/>
        <end position="2017"/>
    </location>
</feature>
<dbReference type="SMART" id="SM00180">
    <property type="entry name" value="EGF_Lam"/>
    <property type="match status" value="5"/>
</dbReference>
<keyword evidence="5" id="KW-0964">Secreted</keyword>
<evidence type="ECO:0000313" key="24">
    <source>
        <dbReference type="EMBL" id="TKS75796.1"/>
    </source>
</evidence>
<dbReference type="Pfam" id="PF00053">
    <property type="entry name" value="EGF_laminin"/>
    <property type="match status" value="5"/>
</dbReference>
<dbReference type="InterPro" id="IPR000742">
    <property type="entry name" value="EGF"/>
</dbReference>
<dbReference type="InterPro" id="IPR000217">
    <property type="entry name" value="Tubulin"/>
</dbReference>
<evidence type="ECO:0000256" key="15">
    <source>
        <dbReference type="ARBA" id="ARBA00023157"/>
    </source>
</evidence>
<dbReference type="InterPro" id="IPR036525">
    <property type="entry name" value="Tubulin/FtsZ_GTPase_sf"/>
</dbReference>
<dbReference type="PRINTS" id="PR01519">
    <property type="entry name" value="EPSLNTUBULIN"/>
</dbReference>
<dbReference type="Pfam" id="PF06009">
    <property type="entry name" value="Laminin_II"/>
    <property type="match status" value="1"/>
</dbReference>
<dbReference type="InterPro" id="IPR023123">
    <property type="entry name" value="Tubulin_C"/>
</dbReference>
<feature type="region of interest" description="Disordered" evidence="21">
    <location>
        <begin position="113"/>
        <end position="160"/>
    </location>
</feature>
<dbReference type="Proteomes" id="UP000298787">
    <property type="component" value="Chromosome 9"/>
</dbReference>
<evidence type="ECO:0000256" key="20">
    <source>
        <dbReference type="SAM" id="Coils"/>
    </source>
</evidence>
<evidence type="ECO:0000256" key="13">
    <source>
        <dbReference type="ARBA" id="ARBA00023054"/>
    </source>
</evidence>
<evidence type="ECO:0000256" key="17">
    <source>
        <dbReference type="ARBA" id="ARBA00023212"/>
    </source>
</evidence>
<dbReference type="InterPro" id="IPR001791">
    <property type="entry name" value="Laminin_G"/>
</dbReference>
<feature type="compositionally biased region" description="Basic and acidic residues" evidence="21">
    <location>
        <begin position="146"/>
        <end position="157"/>
    </location>
</feature>
<feature type="domain" description="Laminin G" evidence="22">
    <location>
        <begin position="1648"/>
        <end position="1819"/>
    </location>
</feature>
<keyword evidence="13 20" id="KW-0175">Coiled coil</keyword>
<feature type="disulfide bond" evidence="19">
    <location>
        <begin position="363"/>
        <end position="377"/>
    </location>
</feature>
<dbReference type="InterPro" id="IPR009254">
    <property type="entry name" value="Laminin_aI"/>
</dbReference>
<dbReference type="SUPFAM" id="SSF52490">
    <property type="entry name" value="Tubulin nucleotide-binding domain-like"/>
    <property type="match status" value="1"/>
</dbReference>
<dbReference type="Gene3D" id="1.10.287.600">
    <property type="entry name" value="Helix hairpin bin"/>
    <property type="match status" value="1"/>
</dbReference>
<dbReference type="Gene3D" id="2.60.120.200">
    <property type="match status" value="5"/>
</dbReference>
<feature type="coiled-coil region" evidence="20">
    <location>
        <begin position="800"/>
        <end position="827"/>
    </location>
</feature>
<dbReference type="FunFam" id="2.10.25.10:FF:000033">
    <property type="entry name" value="Laminin subunit alpha 2"/>
    <property type="match status" value="1"/>
</dbReference>
<dbReference type="GO" id="GO:0005102">
    <property type="term" value="F:signaling receptor binding"/>
    <property type="evidence" value="ECO:0007669"/>
    <property type="project" value="InterPro"/>
</dbReference>
<dbReference type="GO" id="GO:0030155">
    <property type="term" value="P:regulation of cell adhesion"/>
    <property type="evidence" value="ECO:0007669"/>
    <property type="project" value="InterPro"/>
</dbReference>
<dbReference type="InterPro" id="IPR004057">
    <property type="entry name" value="Epsilon_tubulin"/>
</dbReference>
<dbReference type="Pfam" id="PF02210">
    <property type="entry name" value="Laminin_G_2"/>
    <property type="match status" value="5"/>
</dbReference>
<feature type="disulfide bond" evidence="19">
    <location>
        <begin position="351"/>
        <end position="360"/>
    </location>
</feature>
<evidence type="ECO:0000256" key="12">
    <source>
        <dbReference type="ARBA" id="ARBA00022889"/>
    </source>
</evidence>
<keyword evidence="18 19" id="KW-0424">Laminin EGF-like domain</keyword>
<evidence type="ECO:0000256" key="21">
    <source>
        <dbReference type="SAM" id="MobiDB-lite"/>
    </source>
</evidence>
<dbReference type="GO" id="GO:0005576">
    <property type="term" value="C:extracellular region"/>
    <property type="evidence" value="ECO:0007669"/>
    <property type="project" value="UniProtKB-ARBA"/>
</dbReference>
<keyword evidence="10" id="KW-0547">Nucleotide-binding</keyword>
<dbReference type="FunFam" id="2.10.25.10:FF:000051">
    <property type="entry name" value="Laminin subunit alpha 4"/>
    <property type="match status" value="1"/>
</dbReference>
<keyword evidence="4" id="KW-0963">Cytoplasm</keyword>
<evidence type="ECO:0000256" key="1">
    <source>
        <dbReference type="ARBA" id="ARBA00004245"/>
    </source>
</evidence>
<comment type="similarity">
    <text evidence="3">Belongs to the tubulin family.</text>
</comment>
<feature type="disulfide bond" evidence="19">
    <location>
        <begin position="447"/>
        <end position="456"/>
    </location>
</feature>
<dbReference type="InterPro" id="IPR003008">
    <property type="entry name" value="Tubulin_FtsZ_GTPase"/>
</dbReference>
<evidence type="ECO:0000256" key="6">
    <source>
        <dbReference type="ARBA" id="ARBA00022530"/>
    </source>
</evidence>
<dbReference type="CDD" id="cd00055">
    <property type="entry name" value="EGF_Lam"/>
    <property type="match status" value="5"/>
</dbReference>
<evidence type="ECO:0000256" key="2">
    <source>
        <dbReference type="ARBA" id="ARBA00004302"/>
    </source>
</evidence>
<evidence type="ECO:0000256" key="9">
    <source>
        <dbReference type="ARBA" id="ARBA00022737"/>
    </source>
</evidence>
<dbReference type="SUPFAM" id="SSF49899">
    <property type="entry name" value="Concanavalin A-like lectins/glucanases"/>
    <property type="match status" value="5"/>
</dbReference>
<comment type="subcellular location">
    <subcellularLocation>
        <location evidence="1">Cytoplasm</location>
        <location evidence="1">Cytoskeleton</location>
    </subcellularLocation>
    <subcellularLocation>
        <location evidence="2">Secreted</location>
        <location evidence="2">Extracellular space</location>
        <location evidence="2">Extracellular matrix</location>
        <location evidence="2">Basement membrane</location>
    </subcellularLocation>
</comment>
<dbReference type="GO" id="GO:0043256">
    <property type="term" value="C:laminin complex"/>
    <property type="evidence" value="ECO:0007669"/>
    <property type="project" value="UniProtKB-ARBA"/>
</dbReference>
<dbReference type="GO" id="GO:0045995">
    <property type="term" value="P:regulation of embryonic development"/>
    <property type="evidence" value="ECO:0007669"/>
    <property type="project" value="InterPro"/>
</dbReference>
<dbReference type="FunFam" id="1.10.287.600:FF:000007">
    <property type="entry name" value="tubulin epsilon chain"/>
    <property type="match status" value="1"/>
</dbReference>
<proteinExistence type="inferred from homology"/>
<dbReference type="EMBL" id="CM014086">
    <property type="protein sequence ID" value="TKS75796.1"/>
    <property type="molecule type" value="Genomic_DNA"/>
</dbReference>
<dbReference type="InterPro" id="IPR002049">
    <property type="entry name" value="LE_dom"/>
</dbReference>
<dbReference type="PROSITE" id="PS01248">
    <property type="entry name" value="EGF_LAM_1"/>
    <property type="match status" value="2"/>
</dbReference>
<dbReference type="SMART" id="SM00865">
    <property type="entry name" value="Tubulin_C"/>
    <property type="match status" value="1"/>
</dbReference>
<dbReference type="PANTHER" id="PTHR11588">
    <property type="entry name" value="TUBULIN"/>
    <property type="match status" value="1"/>
</dbReference>
<feature type="disulfide bond" evidence="19">
    <location>
        <begin position="399"/>
        <end position="408"/>
    </location>
</feature>
<evidence type="ECO:0000256" key="4">
    <source>
        <dbReference type="ARBA" id="ARBA00022490"/>
    </source>
</evidence>
<dbReference type="InterPro" id="IPR017975">
    <property type="entry name" value="Tubulin_CS"/>
</dbReference>
<evidence type="ECO:0000256" key="8">
    <source>
        <dbReference type="ARBA" id="ARBA00022729"/>
    </source>
</evidence>
<keyword evidence="15 19" id="KW-1015">Disulfide bond</keyword>
<dbReference type="GO" id="GO:0005525">
    <property type="term" value="F:GTP binding"/>
    <property type="evidence" value="ECO:0007669"/>
    <property type="project" value="UniProtKB-KW"/>
</dbReference>
<dbReference type="SMART" id="SM00864">
    <property type="entry name" value="Tubulin"/>
    <property type="match status" value="1"/>
</dbReference>
<sequence length="2433" mass="270517">MPLEALQLQNLVENLGNTVLLWHLLQPISHYGPAAEALSLQCLHVFEFCSAETLRTLNQPNTSAFTSILYVECRADVPLPALSHVRKQNKAEQCGILNTEYKCNDSAQAGTLRSAASGGRSSGKVKPTGAAKQEELPRETSLQPGDTDRDTDRERGDQCSTEQTHTNMAAISLSCLCLLCILSGIDYSASAARLGEQQQSVLKVCAKGFFLSAQDICLPCNCKGHADYCDDITGVCINCRDHSTGDFCEMCEDGYMLAPIPSRSHTCRPCACPLSVPSNNFAVRCDKGSTILRCKCQEGYSGHFCERCAPGYYGNPMAIGNSCKRCDCNGNSDPNLIFNECHNVTGHCQHCWGNTAGANCERCAPGFYGDAISAKNCRECECNKCGTSSCDDRTGVCHCKPGVTGRLCDQCEEGYSGFSSCQGCRRCECGAASFRSTCHPLTHSCPCRPGAGGRYCERCLPGFWDYSASGCQKCDCESGHCDMHTGECLLEAATVNLCNTSCDECIWHLIGDLRLSNKTLDQLKVGVLNISTGAAANDRLKYYNYTAHRLQTQFQDWRNKSSMMKAQTGELKEATEAVVLDIKQLGESESVVKTLGNNLDNDTLDTLTQAEQLNTNLTDLNMRIEEMIHDWELYSVHQDVDPEVIRRNTEVAQGMVSWMRKLDLSPREPIATDESTEAHDLLRRIRQLEKKLMITDSRLPPVREALSRFSTQLSNAEGFLQKAASTVQETENRNRASILKFQRSETKQVRVDEDHAAVMKTLDAARGFISDTERTVAEADAIVQLTEKTERLSLADRDLVQRADEHAEELEKQANKLEEDLRESDANGFVQRAISAANVYNNIVKYIDDANITSLTTLDLSQRAEDAITGINVQLDHLVTQSDNVFKESVSLHSEQIEVEGEVIDKLKYIEETKETMEKNTQKLAEIVEGISGIHKDRTPQRLEFTLKVAEETLNRSTEVLETVTPITTKVEEWANNMRNNEYSTDAYEQAVRSAGEAVENLNVLVPELLDKLKVVEEKKPVNNVTTNIMRIRELIAQARSVAKKVQVSMKFNGQSSVEVHPHSNLEELKTVTSISLFMRVDPDKDPIEDRFIFYLGDRNGRKDYMGLAIKNDNLVFVYNLGGEDVEIPLSSKPVSQWPAVFNYIKVERLGRHGKVFLTIPSQSSTDEQKFIQKGEAPGTDSLFDIDPKDIVFFVGGVPQDVKLPPPLSLAPFVGCIELGSLNNDVISLYNFKETHKMDVITSVPCPRYKLAFSQSRITSYLFDGTGYALINNIERRGKFGVVTRFDIAVRTVANNGILFLMVNADKYFLLELKNGFLRLTYDFGFSSGPQLLEENLPKLQINDARYHEVSVIYHQSKKVILLVDKSHIKSLENPKTTLPFSDIYIGGAPSSVLKSRPELSASMGLKGCVKGFQFQKKDFNLLEEPGTIGISSGCPEESFMSRKAYFTGESYLGSTAKISPFDSFEGGLNFRTLQPSGLLFYHSDGSDEFSISLENGAVVLNCRGTRVKSHKKQYSDGRTHFLVASVNHQKYSILVDDKDKQDKKRPSSADKIHIRQDRDIEAEDFQRYTENVKTSLQDCPVQRPPAALLSRQREHTSGGRQSQSHKVSRESSLPMGLMELKSDDQEPSEVNAEPCYLSSSPRATRQAFHYGGIANSRQHYTELPDSLSERSHFSLSLKTNSSFGLIFYVSDVQEDNFMALFLAHGKLVYTFNVADQRVRIRSEEKYNDGAWHNVIFIHDGSMGRLIIDGLTVLDGRAQGSDVSWRVSSPIYVGGVPPGRAQQNVPKNSAYSFTGCLKNLQLNGQWLSSTVETFGVTPCFEGFSEAGTYFSEEGGYVVLDETFDLGLRFELVMEVRPRVASGVLLHVRSADRYFTIYIHQGEVLVLVNDGSHEFFTKVAPRQSLCDGNWHRITVIRDANVVQLDVDSEVNHVVGPLNPSSTDTKKPVFIGGAPDLFLPDGIATRKAYVGCMRNLTINNSQVSFSKAVLVSGAKGLYDEALSSFFRNVDTRKSDSRACGVGGRIQHLKARAVLVDMEEGVVNEILQGPLREVFDSTQLLTDVSGSGNNWAVGHMTYGSAYREQIVNKLRKAAEHCDCLQCFFLIHSMGGGTGSGLGTRVLSLLEEEFPEVCRIVTSIYPSAEDDVITSPYNSVLAMRELTEHADCVLPVENQSLLDIVNKIKQMSHSGKPGSVIKRDSTIISGRGGLSGPEKPFDAMNNIVANLLLNITSSARFEGSLNMDLNEIAMNLVPFPRLHYLVPSLTPLYTLADVSVPTRRLDQMFSDAFSKDHQLIRADPKHSLYLACALMVRGNVQVSDLRRNIERLKPSLPFVSWNQEGWKTGLCSVPPVGHSHSLLALANNTCVKPTFMELKERFTKLYRKKAHLHHYLHVEGMEQSFFSEAVDSLSSLIEEYHHLDATKRRLMPDAPRLTIAR</sequence>
<dbReference type="Gene3D" id="3.40.50.1440">
    <property type="entry name" value="Tubulin/FtsZ, GTPase domain"/>
    <property type="match status" value="1"/>
</dbReference>
<dbReference type="GO" id="GO:0005874">
    <property type="term" value="C:microtubule"/>
    <property type="evidence" value="ECO:0007669"/>
    <property type="project" value="UniProtKB-KW"/>
</dbReference>
<evidence type="ECO:0000259" key="22">
    <source>
        <dbReference type="PROSITE" id="PS50025"/>
    </source>
</evidence>
<dbReference type="PROSITE" id="PS50025">
    <property type="entry name" value="LAM_G_DOMAIN"/>
    <property type="match status" value="4"/>
</dbReference>
<evidence type="ECO:0000256" key="3">
    <source>
        <dbReference type="ARBA" id="ARBA00009636"/>
    </source>
</evidence>
<accession>A0A4U5ULM8</accession>
<evidence type="ECO:0000256" key="19">
    <source>
        <dbReference type="PROSITE-ProRule" id="PRU00460"/>
    </source>
</evidence>
<dbReference type="PRINTS" id="PR01161">
    <property type="entry name" value="TUBULIN"/>
</dbReference>
<evidence type="ECO:0000259" key="23">
    <source>
        <dbReference type="PROSITE" id="PS50027"/>
    </source>
</evidence>
<gene>
    <name evidence="24" type="ORF">D9C73_010043</name>
</gene>
<dbReference type="FunFam" id="3.40.50.1440:FF:000017">
    <property type="entry name" value="Tubulin epsilon chain"/>
    <property type="match status" value="1"/>
</dbReference>
<dbReference type="FunFam" id="2.10.25.10:FF:000188">
    <property type="entry name" value="Laminin subunit gamma 2"/>
    <property type="match status" value="1"/>
</dbReference>
<dbReference type="InterPro" id="IPR018316">
    <property type="entry name" value="Tubulin/FtsZ_2-layer-sand-dom"/>
</dbReference>
<dbReference type="InterPro" id="IPR013320">
    <property type="entry name" value="ConA-like_dom_sf"/>
</dbReference>
<keyword evidence="9" id="KW-0677">Repeat</keyword>
<dbReference type="GO" id="GO:0007155">
    <property type="term" value="P:cell adhesion"/>
    <property type="evidence" value="ECO:0007669"/>
    <property type="project" value="UniProtKB-KW"/>
</dbReference>
<dbReference type="Pfam" id="PF00091">
    <property type="entry name" value="Tubulin"/>
    <property type="match status" value="1"/>
</dbReference>
<evidence type="ECO:0000256" key="11">
    <source>
        <dbReference type="ARBA" id="ARBA00022869"/>
    </source>
</evidence>
<feature type="domain" description="Laminin EGF-like" evidence="23">
    <location>
        <begin position="380"/>
        <end position="426"/>
    </location>
</feature>
<dbReference type="SMART" id="SM00282">
    <property type="entry name" value="LamG"/>
    <property type="match status" value="5"/>
</dbReference>
<dbReference type="Pfam" id="PF03953">
    <property type="entry name" value="Tubulin_C"/>
    <property type="match status" value="1"/>
</dbReference>